<dbReference type="AlphaFoldDB" id="A0A1B1YSB0"/>
<keyword evidence="8" id="KW-0520">NAD</keyword>
<dbReference type="GO" id="GO:0005506">
    <property type="term" value="F:iron ion binding"/>
    <property type="evidence" value="ECO:0007669"/>
    <property type="project" value="InterPro"/>
</dbReference>
<evidence type="ECO:0000256" key="8">
    <source>
        <dbReference type="ARBA" id="ARBA00023027"/>
    </source>
</evidence>
<dbReference type="PROSITE" id="PS51296">
    <property type="entry name" value="RIESKE"/>
    <property type="match status" value="1"/>
</dbReference>
<comment type="similarity">
    <text evidence="1">Belongs to the bacterial ring-hydroxylating dioxygenase alpha subunit family.</text>
</comment>
<keyword evidence="11" id="KW-1185">Reference proteome</keyword>
<dbReference type="InterPro" id="IPR001663">
    <property type="entry name" value="Rng_hydr_dOase-A"/>
</dbReference>
<keyword evidence="2" id="KW-0001">2Fe-2S</keyword>
<keyword evidence="7" id="KW-0411">Iron-sulfur</keyword>
<proteinExistence type="inferred from homology"/>
<dbReference type="InterPro" id="IPR017941">
    <property type="entry name" value="Rieske_2Fe-2S"/>
</dbReference>
<dbReference type="PANTHER" id="PTHR43756:SF1">
    <property type="entry name" value="3-PHENYLPROPIONATE_CINNAMIC ACID DIOXYGENASE SUBUNIT ALPHA"/>
    <property type="match status" value="1"/>
</dbReference>
<feature type="domain" description="Rieske" evidence="9">
    <location>
        <begin position="44"/>
        <end position="154"/>
    </location>
</feature>
<dbReference type="PANTHER" id="PTHR43756">
    <property type="entry name" value="CHOLINE MONOOXYGENASE, CHLOROPLASTIC"/>
    <property type="match status" value="1"/>
</dbReference>
<evidence type="ECO:0000256" key="1">
    <source>
        <dbReference type="ARBA" id="ARBA00008751"/>
    </source>
</evidence>
<dbReference type="EMBL" id="CP014671">
    <property type="protein sequence ID" value="ANX03661.1"/>
    <property type="molecule type" value="Genomic_DNA"/>
</dbReference>
<dbReference type="GO" id="GO:0051213">
    <property type="term" value="F:dioxygenase activity"/>
    <property type="evidence" value="ECO:0007669"/>
    <property type="project" value="UniProtKB-KW"/>
</dbReference>
<dbReference type="InterPro" id="IPR015879">
    <property type="entry name" value="Ring_hydroxy_dOase_asu_C_dom"/>
</dbReference>
<keyword evidence="3" id="KW-0479">Metal-binding</keyword>
<organism evidence="10 11">
    <name type="scientific">Immundisolibacter cernigliae</name>
    <dbReference type="NCBI Taxonomy" id="1810504"/>
    <lineage>
        <taxon>Bacteria</taxon>
        <taxon>Pseudomonadati</taxon>
        <taxon>Pseudomonadota</taxon>
        <taxon>Gammaproteobacteria</taxon>
        <taxon>Immundisolibacterales</taxon>
        <taxon>Immundisolibacteraceae</taxon>
        <taxon>Immundisolibacter</taxon>
    </lineage>
</organism>
<evidence type="ECO:0000256" key="7">
    <source>
        <dbReference type="ARBA" id="ARBA00023014"/>
    </source>
</evidence>
<dbReference type="InterPro" id="IPR036922">
    <property type="entry name" value="Rieske_2Fe-2S_sf"/>
</dbReference>
<keyword evidence="5" id="KW-0560">Oxidoreductase</keyword>
<evidence type="ECO:0000256" key="4">
    <source>
        <dbReference type="ARBA" id="ARBA00022964"/>
    </source>
</evidence>
<keyword evidence="4" id="KW-0223">Dioxygenase</keyword>
<dbReference type="KEGG" id="gbi:PG2T_05275"/>
<sequence>MDMATRSSLIDYAALVRPDRVHGSLYTDPAIFEEELSRIWYREWVFVGHESEVPNIGDYRTGLLGQQPILITRGKDMQVRVMLNRCTHRGNTICQARRGNAQTFTCSYHGWTYSCEGDLKGILFREDYPADFRREEHGLFRVPRVELYRGFIFASMGKTGKSLQEHLGPAAANIDRFCDLSPTGEITMNHGVYQMRIECNWKMWMENSVDSYHVYQTHGSNMYLGNMFEAKEGQKPPPPGKGYFGLIHARDLGNGHSDLDMRPQRRVTGMTYTGEWSNEIPESAQREYLAGLEHLHGKDKANQILTEGPAHTVIFPNLFNMLQEIRWCVPVSVNETYIYYAPCLFKGAPDAINTARLRRDEGAYGPAGFQLADDIEVWARNYQGLAARSQEWILMNRGLHLPVTPDEDGIPYQGDLSELTMRSQWRHYLELMSNP</sequence>
<dbReference type="OrthoDB" id="9769355at2"/>
<protein>
    <recommendedName>
        <fullName evidence="9">Rieske domain-containing protein</fullName>
    </recommendedName>
</protein>
<dbReference type="SUPFAM" id="SSF50022">
    <property type="entry name" value="ISP domain"/>
    <property type="match status" value="1"/>
</dbReference>
<dbReference type="RefSeq" id="WP_083214782.1">
    <property type="nucleotide sequence ID" value="NZ_CP014671.1"/>
</dbReference>
<gene>
    <name evidence="10" type="ORF">PG2T_05275</name>
</gene>
<dbReference type="Pfam" id="PF00355">
    <property type="entry name" value="Rieske"/>
    <property type="match status" value="1"/>
</dbReference>
<dbReference type="Gene3D" id="3.90.380.10">
    <property type="entry name" value="Naphthalene 1,2-dioxygenase Alpha Subunit, Chain A, domain 1"/>
    <property type="match status" value="1"/>
</dbReference>
<evidence type="ECO:0000313" key="11">
    <source>
        <dbReference type="Proteomes" id="UP000092952"/>
    </source>
</evidence>
<dbReference type="Gene3D" id="2.102.10.10">
    <property type="entry name" value="Rieske [2Fe-2S] iron-sulphur domain"/>
    <property type="match status" value="1"/>
</dbReference>
<dbReference type="GO" id="GO:0051537">
    <property type="term" value="F:2 iron, 2 sulfur cluster binding"/>
    <property type="evidence" value="ECO:0007669"/>
    <property type="project" value="UniProtKB-KW"/>
</dbReference>
<evidence type="ECO:0000256" key="6">
    <source>
        <dbReference type="ARBA" id="ARBA00023004"/>
    </source>
</evidence>
<dbReference type="CDD" id="cd03469">
    <property type="entry name" value="Rieske_RO_Alpha_N"/>
    <property type="match status" value="1"/>
</dbReference>
<dbReference type="PRINTS" id="PR00090">
    <property type="entry name" value="RNGDIOXGNASE"/>
</dbReference>
<dbReference type="InterPro" id="IPR015881">
    <property type="entry name" value="ARHD_Rieske_2Fe_2S"/>
</dbReference>
<dbReference type="SUPFAM" id="SSF55961">
    <property type="entry name" value="Bet v1-like"/>
    <property type="match status" value="1"/>
</dbReference>
<dbReference type="STRING" id="1810504.PG2T_05275"/>
<evidence type="ECO:0000256" key="2">
    <source>
        <dbReference type="ARBA" id="ARBA00022714"/>
    </source>
</evidence>
<dbReference type="PROSITE" id="PS00570">
    <property type="entry name" value="RING_HYDROXYL_ALPHA"/>
    <property type="match status" value="1"/>
</dbReference>
<dbReference type="Pfam" id="PF00848">
    <property type="entry name" value="Ring_hydroxyl_A"/>
    <property type="match status" value="1"/>
</dbReference>
<evidence type="ECO:0000256" key="5">
    <source>
        <dbReference type="ARBA" id="ARBA00023002"/>
    </source>
</evidence>
<accession>A0A1B1YSB0</accession>
<evidence type="ECO:0000259" key="9">
    <source>
        <dbReference type="PROSITE" id="PS51296"/>
    </source>
</evidence>
<dbReference type="InParanoid" id="A0A1B1YSB0"/>
<evidence type="ECO:0000313" key="10">
    <source>
        <dbReference type="EMBL" id="ANX03661.1"/>
    </source>
</evidence>
<reference evidence="11" key="1">
    <citation type="submission" date="2016-03" db="EMBL/GenBank/DDBJ databases">
        <title>Complete genome sequence of Solimmundus cernigliae, representing a novel lineage of polycyclic aromatic hydrocarbon degraders within the Gammaproteobacteria.</title>
        <authorList>
            <person name="Singleton D.R."/>
            <person name="Dickey A.N."/>
            <person name="Scholl E.H."/>
            <person name="Wright F.A."/>
            <person name="Aitken M.D."/>
        </authorList>
    </citation>
    <scope>NUCLEOTIDE SEQUENCE [LARGE SCALE GENOMIC DNA]</scope>
    <source>
        <strain evidence="11">TR3.2</strain>
    </source>
</reference>
<dbReference type="Proteomes" id="UP000092952">
    <property type="component" value="Chromosome"/>
</dbReference>
<evidence type="ECO:0000256" key="3">
    <source>
        <dbReference type="ARBA" id="ARBA00022723"/>
    </source>
</evidence>
<keyword evidence="6" id="KW-0408">Iron</keyword>
<name>A0A1B1YSB0_9GAMM</name>